<dbReference type="EMBL" id="JBEQCT010000003">
    <property type="protein sequence ID" value="MFM2485227.1"/>
    <property type="molecule type" value="Genomic_DNA"/>
</dbReference>
<gene>
    <name evidence="2" type="ORF">ABUE30_09155</name>
</gene>
<evidence type="ECO:0000313" key="3">
    <source>
        <dbReference type="Proteomes" id="UP001629953"/>
    </source>
</evidence>
<feature type="coiled-coil region" evidence="1">
    <location>
        <begin position="8"/>
        <end position="35"/>
    </location>
</feature>
<keyword evidence="3" id="KW-1185">Reference proteome</keyword>
<name>A0ABW9G6W4_9GAMM</name>
<accession>A0ABW9G6W4</accession>
<evidence type="ECO:0000313" key="2">
    <source>
        <dbReference type="EMBL" id="MFM2485227.1"/>
    </source>
</evidence>
<protein>
    <submittedName>
        <fullName evidence="2">Coiled coil domain-containing protein</fullName>
    </submittedName>
</protein>
<dbReference type="RefSeq" id="WP_408623438.1">
    <property type="nucleotide sequence ID" value="NZ_JBEQCT010000003.1"/>
</dbReference>
<comment type="caution">
    <text evidence="2">The sequence shown here is derived from an EMBL/GenBank/DDBJ whole genome shotgun (WGS) entry which is preliminary data.</text>
</comment>
<evidence type="ECO:0000256" key="1">
    <source>
        <dbReference type="SAM" id="Coils"/>
    </source>
</evidence>
<reference evidence="2 3" key="1">
    <citation type="journal article" date="2013" name="Int. J. Syst. Evol. Microbiol.">
        <title>Celerinatantimonas yamalensis sp. nov., a cold-adapted diazotrophic bacterium from a cold permafrost brine.</title>
        <authorList>
            <person name="Shcherbakova V."/>
            <person name="Chuvilskaya N."/>
            <person name="Rivkina E."/>
            <person name="Demidov N."/>
            <person name="Uchaeva V."/>
            <person name="Suetin S."/>
            <person name="Suzina N."/>
            <person name="Gilichinsky D."/>
        </authorList>
    </citation>
    <scope>NUCLEOTIDE SEQUENCE [LARGE SCALE GENOMIC DNA]</scope>
    <source>
        <strain evidence="2 3">C7</strain>
    </source>
</reference>
<organism evidence="2 3">
    <name type="scientific">Celerinatantimonas yamalensis</name>
    <dbReference type="NCBI Taxonomy" id="559956"/>
    <lineage>
        <taxon>Bacteria</taxon>
        <taxon>Pseudomonadati</taxon>
        <taxon>Pseudomonadota</taxon>
        <taxon>Gammaproteobacteria</taxon>
        <taxon>Celerinatantimonadaceae</taxon>
        <taxon>Celerinatantimonas</taxon>
    </lineage>
</organism>
<sequence>MNDKELYQQKKLALLNQWQAEVDKLKAQASRKSADTQLEMNKQIKMMESEIEVGKAKLSQLAEAGEDTWALSQDHIESTWNSLKSQVSDAVAKYK</sequence>
<dbReference type="Proteomes" id="UP001629953">
    <property type="component" value="Unassembled WGS sequence"/>
</dbReference>
<proteinExistence type="predicted"/>
<keyword evidence="1" id="KW-0175">Coiled coil</keyword>